<evidence type="ECO:0000313" key="1">
    <source>
        <dbReference type="EMBL" id="KAG7378386.1"/>
    </source>
</evidence>
<name>A0A8T1VBS1_9STRA</name>
<dbReference type="EMBL" id="JAGDFM010000428">
    <property type="protein sequence ID" value="KAG7378386.1"/>
    <property type="molecule type" value="Genomic_DNA"/>
</dbReference>
<evidence type="ECO:0000313" key="2">
    <source>
        <dbReference type="Proteomes" id="UP000694044"/>
    </source>
</evidence>
<sequence length="123" mass="13659">MTKNLLPFSLRETEKRARVLSNELGTSGLQRIKDIDSMIDFHAQEAQESRDTATSLQLLDTQRSAALEFGRSCECTSKKTAQCSSGRWSQSPSSEAATPRSAISFRRLCRSSCGRGIADTQRR</sequence>
<comment type="caution">
    <text evidence="1">The sequence shown here is derived from an EMBL/GenBank/DDBJ whole genome shotgun (WGS) entry which is preliminary data.</text>
</comment>
<accession>A0A8T1VBS1</accession>
<dbReference type="Proteomes" id="UP000694044">
    <property type="component" value="Unassembled WGS sequence"/>
</dbReference>
<reference evidence="1" key="1">
    <citation type="submission" date="2021-02" db="EMBL/GenBank/DDBJ databases">
        <authorList>
            <person name="Palmer J.M."/>
        </authorList>
    </citation>
    <scope>NUCLEOTIDE SEQUENCE</scope>
    <source>
        <strain evidence="1">SCRP734</strain>
    </source>
</reference>
<proteinExistence type="predicted"/>
<organism evidence="1 2">
    <name type="scientific">Phytophthora pseudosyringae</name>
    <dbReference type="NCBI Taxonomy" id="221518"/>
    <lineage>
        <taxon>Eukaryota</taxon>
        <taxon>Sar</taxon>
        <taxon>Stramenopiles</taxon>
        <taxon>Oomycota</taxon>
        <taxon>Peronosporomycetes</taxon>
        <taxon>Peronosporales</taxon>
        <taxon>Peronosporaceae</taxon>
        <taxon>Phytophthora</taxon>
    </lineage>
</organism>
<protein>
    <submittedName>
        <fullName evidence="1">Uncharacterized protein</fullName>
    </submittedName>
</protein>
<dbReference type="AlphaFoldDB" id="A0A8T1VBS1"/>
<keyword evidence="2" id="KW-1185">Reference proteome</keyword>
<gene>
    <name evidence="1" type="ORF">PHYPSEUDO_010138</name>
</gene>